<comment type="caution">
    <text evidence="1">The sequence shown here is derived from an EMBL/GenBank/DDBJ whole genome shotgun (WGS) entry which is preliminary data.</text>
</comment>
<protein>
    <submittedName>
        <fullName evidence="1">Uncharacterized protein</fullName>
    </submittedName>
</protein>
<accession>A0A4R6MBG5</accession>
<proteinExistence type="predicted"/>
<name>A0A4R6MBG5_9GAMM</name>
<dbReference type="EMBL" id="SNXC01000011">
    <property type="protein sequence ID" value="TDO98020.1"/>
    <property type="molecule type" value="Genomic_DNA"/>
</dbReference>
<organism evidence="1 2">
    <name type="scientific">Marinomonas balearica</name>
    <dbReference type="NCBI Taxonomy" id="491947"/>
    <lineage>
        <taxon>Bacteria</taxon>
        <taxon>Pseudomonadati</taxon>
        <taxon>Pseudomonadota</taxon>
        <taxon>Gammaproteobacteria</taxon>
        <taxon>Oceanospirillales</taxon>
        <taxon>Oceanospirillaceae</taxon>
        <taxon>Marinomonas</taxon>
    </lineage>
</organism>
<reference evidence="1 2" key="1">
    <citation type="submission" date="2019-03" db="EMBL/GenBank/DDBJ databases">
        <title>Genomic Encyclopedia of Type Strains, Phase III (KMG-III): the genomes of soil and plant-associated and newly described type strains.</title>
        <authorList>
            <person name="Whitman W."/>
        </authorList>
    </citation>
    <scope>NUCLEOTIDE SEQUENCE [LARGE SCALE GENOMIC DNA]</scope>
    <source>
        <strain evidence="1 2">CECT 7378</strain>
    </source>
</reference>
<evidence type="ECO:0000313" key="2">
    <source>
        <dbReference type="Proteomes" id="UP000294656"/>
    </source>
</evidence>
<dbReference type="AlphaFoldDB" id="A0A4R6MBG5"/>
<evidence type="ECO:0000313" key="1">
    <source>
        <dbReference type="EMBL" id="TDO98020.1"/>
    </source>
</evidence>
<keyword evidence="2" id="KW-1185">Reference proteome</keyword>
<dbReference type="Proteomes" id="UP000294656">
    <property type="component" value="Unassembled WGS sequence"/>
</dbReference>
<gene>
    <name evidence="1" type="ORF">DFP79_1652</name>
</gene>
<sequence length="50" mass="5929">MGHVERENEYEGNLFQFGVYLIDCNLLFKFELKNDVTAYLVQTLQILFVL</sequence>